<accession>A0A1Q9YK39</accession>
<feature type="transmembrane region" description="Helical" evidence="1">
    <location>
        <begin position="41"/>
        <end position="59"/>
    </location>
</feature>
<dbReference type="AlphaFoldDB" id="A0A1Q9YK39"/>
<feature type="transmembrane region" description="Helical" evidence="1">
    <location>
        <begin position="12"/>
        <end position="29"/>
    </location>
</feature>
<name>A0A1Q9YK39_9FIRM</name>
<evidence type="ECO:0000313" key="2">
    <source>
        <dbReference type="EMBL" id="OLU44903.1"/>
    </source>
</evidence>
<protein>
    <submittedName>
        <fullName evidence="2">Uncharacterized protein</fullName>
    </submittedName>
</protein>
<keyword evidence="1" id="KW-1133">Transmembrane helix</keyword>
<dbReference type="Proteomes" id="UP000186758">
    <property type="component" value="Unassembled WGS sequence"/>
</dbReference>
<proteinExistence type="predicted"/>
<organism evidence="2 3">
    <name type="scientific">Faecalibaculum rodentium</name>
    <dbReference type="NCBI Taxonomy" id="1702221"/>
    <lineage>
        <taxon>Bacteria</taxon>
        <taxon>Bacillati</taxon>
        <taxon>Bacillota</taxon>
        <taxon>Erysipelotrichia</taxon>
        <taxon>Erysipelotrichales</taxon>
        <taxon>Erysipelotrichaceae</taxon>
        <taxon>Faecalibaculum</taxon>
    </lineage>
</organism>
<keyword evidence="1" id="KW-0812">Transmembrane</keyword>
<keyword evidence="1" id="KW-0472">Membrane</keyword>
<sequence>MVNPGSYVSESGSTIASIGTVSASISMTGMQKTERASNRHLSVFLYQLSAAVFAYSTWWPPYFRIFRT</sequence>
<gene>
    <name evidence="2" type="ORF">BO223_06705</name>
</gene>
<evidence type="ECO:0000256" key="1">
    <source>
        <dbReference type="SAM" id="Phobius"/>
    </source>
</evidence>
<dbReference type="EMBL" id="MPJZ01000055">
    <property type="protein sequence ID" value="OLU44903.1"/>
    <property type="molecule type" value="Genomic_DNA"/>
</dbReference>
<comment type="caution">
    <text evidence="2">The sequence shown here is derived from an EMBL/GenBank/DDBJ whole genome shotgun (WGS) entry which is preliminary data.</text>
</comment>
<evidence type="ECO:0000313" key="3">
    <source>
        <dbReference type="Proteomes" id="UP000186758"/>
    </source>
</evidence>
<reference evidence="2 3" key="1">
    <citation type="submission" date="2016-11" db="EMBL/GenBank/DDBJ databases">
        <title>Description of two novel members of the family Erysipelotrichaceae: Ileibacterium lipovorans gen. nov., sp. nov. and Dubosiella newyorkensis, gen. nov., sp. nov.</title>
        <authorList>
            <person name="Cox L.M."/>
            <person name="Sohn J."/>
            <person name="Tyrrell K.L."/>
            <person name="Citron D.M."/>
            <person name="Lawson P.A."/>
            <person name="Patel N.B."/>
            <person name="Iizumi T."/>
            <person name="Perez-Perez G.I."/>
            <person name="Goldstein E.J."/>
            <person name="Blaser M.J."/>
        </authorList>
    </citation>
    <scope>NUCLEOTIDE SEQUENCE [LARGE SCALE GENOMIC DNA]</scope>
    <source>
        <strain evidence="2 3">NYU-BL-K8</strain>
    </source>
</reference>